<proteinExistence type="predicted"/>
<evidence type="ECO:0000313" key="3">
    <source>
        <dbReference type="Proteomes" id="UP000199514"/>
    </source>
</evidence>
<sequence>MLYSFILATFFSFQTTAAPHEPTGTIEINIQNLRNEKGQLLISVYRQADGFPNNPAKTYITKSISVSTLKSPVRFESLPYGTYAISFLHDENGNHRMDYNLLGMPQEGYAVSGQSMSLFSLPRYEKAKFELNVSHQKLLISMYYLR</sequence>
<dbReference type="Pfam" id="PF09912">
    <property type="entry name" value="DUF2141"/>
    <property type="match status" value="1"/>
</dbReference>
<feature type="signal peptide" evidence="1">
    <location>
        <begin position="1"/>
        <end position="17"/>
    </location>
</feature>
<dbReference type="OrthoDB" id="9788332at2"/>
<dbReference type="RefSeq" id="WP_091514006.1">
    <property type="nucleotide sequence ID" value="NZ_FOLE01000008.1"/>
</dbReference>
<reference evidence="2 3" key="1">
    <citation type="submission" date="2016-10" db="EMBL/GenBank/DDBJ databases">
        <authorList>
            <person name="de Groot N.N."/>
        </authorList>
    </citation>
    <scope>NUCLEOTIDE SEQUENCE [LARGE SCALE GENOMIC DNA]</scope>
    <source>
        <strain evidence="2 3">DSM 6793</strain>
    </source>
</reference>
<dbReference type="EMBL" id="FOLE01000008">
    <property type="protein sequence ID" value="SFC69547.1"/>
    <property type="molecule type" value="Genomic_DNA"/>
</dbReference>
<dbReference type="InterPro" id="IPR018673">
    <property type="entry name" value="DUF2141"/>
</dbReference>
<name>A0A1I1L8X6_9BACT</name>
<protein>
    <submittedName>
        <fullName evidence="2">Uncharacterized conserved protein, DUF2141 family</fullName>
    </submittedName>
</protein>
<accession>A0A1I1L8X6</accession>
<gene>
    <name evidence="2" type="ORF">SAMN05421780_108122</name>
</gene>
<evidence type="ECO:0000256" key="1">
    <source>
        <dbReference type="SAM" id="SignalP"/>
    </source>
</evidence>
<dbReference type="AlphaFoldDB" id="A0A1I1L8X6"/>
<dbReference type="Proteomes" id="UP000199514">
    <property type="component" value="Unassembled WGS sequence"/>
</dbReference>
<dbReference type="STRING" id="927664.SAMN05421780_108122"/>
<keyword evidence="3" id="KW-1185">Reference proteome</keyword>
<keyword evidence="1" id="KW-0732">Signal</keyword>
<evidence type="ECO:0000313" key="2">
    <source>
        <dbReference type="EMBL" id="SFC69547.1"/>
    </source>
</evidence>
<feature type="chain" id="PRO_5011543337" evidence="1">
    <location>
        <begin position="18"/>
        <end position="146"/>
    </location>
</feature>
<organism evidence="2 3">
    <name type="scientific">Flexibacter flexilis DSM 6793</name>
    <dbReference type="NCBI Taxonomy" id="927664"/>
    <lineage>
        <taxon>Bacteria</taxon>
        <taxon>Pseudomonadati</taxon>
        <taxon>Bacteroidota</taxon>
        <taxon>Cytophagia</taxon>
        <taxon>Cytophagales</taxon>
        <taxon>Flexibacteraceae</taxon>
        <taxon>Flexibacter</taxon>
    </lineage>
</organism>